<protein>
    <recommendedName>
        <fullName evidence="5">EF-hand domain-containing protein</fullName>
    </recommendedName>
</protein>
<feature type="domain" description="TY-Chap C-terminal" evidence="3">
    <location>
        <begin position="332"/>
        <end position="420"/>
    </location>
</feature>
<sequence length="427" mass="47658">MDELADFDLDRSAGRAWFAFQQRLADYLVDMHDDDTLGISARSGLDDDPSAGAAPYIQIRAWGGDKLRIEALSNAYLDRTYALDEAGETRMLSLGWNAPTYPPQERPDAGSENYWLDVERRMGDRVAAMTTRAFREVWSIPHPVFLRADAAGETHPPDLGIADATVEQVGESLPDVILPRDNDHLREVVETVLTHRFGQVPIKDSDGDIPLRSGSALVFVHVPADLPLVTLFSPLVRDISGRTRAAEVVADLNRRWPLVKFVLFDDQVVAMVQLPAAPFAPNHLSTMLEMLSRAADRLDDVLVDRLDGRLAFPMDIEHRRVETVTAEEPDDSFSDELLTLLNIDPNRDGEITPAEVLKLYEDDRRSLLRDIRVTSEQEISWRQSASEATAAGERQVAEACTQEAAAWESTVETLRRALRATIDPNKP</sequence>
<name>A0A6J4MBR6_9ACTN</name>
<proteinExistence type="predicted"/>
<dbReference type="InterPro" id="IPR018247">
    <property type="entry name" value="EF_Hand_1_Ca_BS"/>
</dbReference>
<dbReference type="EMBL" id="CADCUG010000142">
    <property type="protein sequence ID" value="CAA9353653.1"/>
    <property type="molecule type" value="Genomic_DNA"/>
</dbReference>
<evidence type="ECO:0000313" key="4">
    <source>
        <dbReference type="EMBL" id="CAA9353653.1"/>
    </source>
</evidence>
<feature type="domain" description="TY-Chap N-terminal" evidence="2">
    <location>
        <begin position="15"/>
        <end position="146"/>
    </location>
</feature>
<evidence type="ECO:0000259" key="3">
    <source>
        <dbReference type="Pfam" id="PF22554"/>
    </source>
</evidence>
<dbReference type="Gene3D" id="3.30.1460.10">
    <property type="match status" value="1"/>
</dbReference>
<dbReference type="Pfam" id="PF22551">
    <property type="entry name" value="TY-Chap1"/>
    <property type="match status" value="1"/>
</dbReference>
<gene>
    <name evidence="4" type="ORF">AVDCRST_MAG29-2411</name>
</gene>
<feature type="domain" description="TY-Chap central" evidence="1">
    <location>
        <begin position="183"/>
        <end position="313"/>
    </location>
</feature>
<evidence type="ECO:0008006" key="5">
    <source>
        <dbReference type="Google" id="ProtNLM"/>
    </source>
</evidence>
<organism evidence="4">
    <name type="scientific">uncultured Nocardioidaceae bacterium</name>
    <dbReference type="NCBI Taxonomy" id="253824"/>
    <lineage>
        <taxon>Bacteria</taxon>
        <taxon>Bacillati</taxon>
        <taxon>Actinomycetota</taxon>
        <taxon>Actinomycetes</taxon>
        <taxon>Propionibacteriales</taxon>
        <taxon>Nocardioidaceae</taxon>
        <taxon>environmental samples</taxon>
    </lineage>
</organism>
<dbReference type="AlphaFoldDB" id="A0A6J4MBR6"/>
<dbReference type="InterPro" id="IPR054343">
    <property type="entry name" value="TY-Chap_M"/>
</dbReference>
<dbReference type="InterPro" id="IPR054342">
    <property type="entry name" value="TY-Chap_C"/>
</dbReference>
<dbReference type="PROSITE" id="PS00018">
    <property type="entry name" value="EF_HAND_1"/>
    <property type="match status" value="1"/>
</dbReference>
<evidence type="ECO:0000259" key="2">
    <source>
        <dbReference type="Pfam" id="PF22552"/>
    </source>
</evidence>
<dbReference type="SUPFAM" id="SSF69635">
    <property type="entry name" value="Type III secretory system chaperone-like"/>
    <property type="match status" value="1"/>
</dbReference>
<dbReference type="InterPro" id="IPR054344">
    <property type="entry name" value="TY-Chap_N"/>
</dbReference>
<accession>A0A6J4MBR6</accession>
<dbReference type="Pfam" id="PF22554">
    <property type="entry name" value="Chap-C"/>
    <property type="match status" value="1"/>
</dbReference>
<evidence type="ECO:0000259" key="1">
    <source>
        <dbReference type="Pfam" id="PF22551"/>
    </source>
</evidence>
<reference evidence="4" key="1">
    <citation type="submission" date="2020-02" db="EMBL/GenBank/DDBJ databases">
        <authorList>
            <person name="Meier V. D."/>
        </authorList>
    </citation>
    <scope>NUCLEOTIDE SEQUENCE</scope>
    <source>
        <strain evidence="4">AVDCRST_MAG29</strain>
    </source>
</reference>
<dbReference type="Pfam" id="PF22552">
    <property type="entry name" value="TY-Chap3"/>
    <property type="match status" value="1"/>
</dbReference>